<dbReference type="PANTHER" id="PTHR38791:SF5">
    <property type="entry name" value="TRANSCRIPTION FACTOR DBAG-RELATED"/>
    <property type="match status" value="1"/>
</dbReference>
<sequence length="489" mass="54716">MRCVKAKRPCSGYEDGEFSAFRQYGPHTTEETPPFPSSARKCGLPKRVPIPGTDVLPDDDIPPETSESQSNILALRAFFYDYCVNSTNQNLSRGFLSRLEVMARRLGPTSDLVKACQAVSFASHGKPLNRPVFVRKAERFYHELLGALAKAIENPTPANTDEARLIAMLLGLFQVRALKQLIYDVACFISLIPAIIWAQMTVASHKDHGNHDIHAKGLAALMKVGYLPLDLLRGDGLRSFKHFRVSGVFSVSSLRGSNGNLDDLLNEVDSLWAKKESSYNSNDIHTLMDESINLDHRLAKWQHSRVSEFQPVTVGYISEKHNVTEIPVGYWPGKVDTYFDLYVAGVWNIYRSARLLLMVLMMSLSERLDRADSSISYVFTAQEMFEDMIASIPYHLTDNLPEFVKDSETGTDIADPGRSLGGLLLMHPLYVAANVPFLAETERRYMRDCLMWIGSAMGLGQAALLAQDPDIDRDYLTSGFMIIWSGFLS</sequence>
<dbReference type="Proteomes" id="UP001465668">
    <property type="component" value="Unassembled WGS sequence"/>
</dbReference>
<dbReference type="EMBL" id="JARVKM010000004">
    <property type="protein sequence ID" value="KAK9781038.1"/>
    <property type="molecule type" value="Genomic_DNA"/>
</dbReference>
<accession>A0ABR2Y4X4</accession>
<reference evidence="1 2" key="1">
    <citation type="submission" date="2024-02" db="EMBL/GenBank/DDBJ databases">
        <title>First draft genome assembly of two strains of Seiridium cardinale.</title>
        <authorList>
            <person name="Emiliani G."/>
            <person name="Scali E."/>
        </authorList>
    </citation>
    <scope>NUCLEOTIDE SEQUENCE [LARGE SCALE GENOMIC DNA]</scope>
    <source>
        <strain evidence="1 2">BM-138-000479</strain>
    </source>
</reference>
<protein>
    <submittedName>
        <fullName evidence="1">Zn(2)-C6 fungal-type domain-containing protein</fullName>
    </submittedName>
</protein>
<organism evidence="1 2">
    <name type="scientific">Seiridium cardinale</name>
    <dbReference type="NCBI Taxonomy" id="138064"/>
    <lineage>
        <taxon>Eukaryota</taxon>
        <taxon>Fungi</taxon>
        <taxon>Dikarya</taxon>
        <taxon>Ascomycota</taxon>
        <taxon>Pezizomycotina</taxon>
        <taxon>Sordariomycetes</taxon>
        <taxon>Xylariomycetidae</taxon>
        <taxon>Amphisphaeriales</taxon>
        <taxon>Sporocadaceae</taxon>
        <taxon>Seiridium</taxon>
    </lineage>
</organism>
<proteinExistence type="predicted"/>
<comment type="caution">
    <text evidence="1">The sequence shown here is derived from an EMBL/GenBank/DDBJ whole genome shotgun (WGS) entry which is preliminary data.</text>
</comment>
<dbReference type="PANTHER" id="PTHR38791">
    <property type="entry name" value="ZN(II)2CYS6 TRANSCRIPTION FACTOR (EUROFUNG)-RELATED-RELATED"/>
    <property type="match status" value="1"/>
</dbReference>
<evidence type="ECO:0000313" key="2">
    <source>
        <dbReference type="Proteomes" id="UP001465668"/>
    </source>
</evidence>
<dbReference type="InterPro" id="IPR053175">
    <property type="entry name" value="DHMBA_Reg_Transcription_Factor"/>
</dbReference>
<keyword evidence="2" id="KW-1185">Reference proteome</keyword>
<gene>
    <name evidence="1" type="ORF">SCAR479_04859</name>
</gene>
<evidence type="ECO:0000313" key="1">
    <source>
        <dbReference type="EMBL" id="KAK9781038.1"/>
    </source>
</evidence>
<name>A0ABR2Y4X4_9PEZI</name>